<name>A0A8J5Y8G1_9ROSI</name>
<feature type="domain" description="Fungal lipase-type" evidence="6">
    <location>
        <begin position="104"/>
        <end position="195"/>
    </location>
</feature>
<protein>
    <recommendedName>
        <fullName evidence="5">Phospholipase A1</fullName>
        <ecNumber evidence="5">3.1.1.-</ecNumber>
    </recommendedName>
</protein>
<dbReference type="PANTHER" id="PTHR31828">
    <property type="entry name" value="PHOSPHOLIPASE A1-IIGAMMA"/>
    <property type="match status" value="1"/>
</dbReference>
<dbReference type="PANTHER" id="PTHR31828:SF20">
    <property type="entry name" value="PHOSPHOLIPASE A1"/>
    <property type="match status" value="1"/>
</dbReference>
<dbReference type="GO" id="GO:0008970">
    <property type="term" value="F:phospholipase A1 activity"/>
    <property type="evidence" value="ECO:0007669"/>
    <property type="project" value="UniProtKB-UniRule"/>
</dbReference>
<gene>
    <name evidence="7" type="ORF">CXB51_021542</name>
</gene>
<keyword evidence="3 5" id="KW-0442">Lipid degradation</keyword>
<dbReference type="Pfam" id="PF01764">
    <property type="entry name" value="Lipase_3"/>
    <property type="match status" value="2"/>
</dbReference>
<evidence type="ECO:0000313" key="8">
    <source>
        <dbReference type="Proteomes" id="UP000701853"/>
    </source>
</evidence>
<keyword evidence="4 5" id="KW-0443">Lipid metabolism</keyword>
<dbReference type="InterPro" id="IPR033556">
    <property type="entry name" value="PLA"/>
</dbReference>
<dbReference type="InterPro" id="IPR002921">
    <property type="entry name" value="Fungal_lipase-type"/>
</dbReference>
<proteinExistence type="inferred from homology"/>
<evidence type="ECO:0000256" key="4">
    <source>
        <dbReference type="ARBA" id="ARBA00023098"/>
    </source>
</evidence>
<dbReference type="AlphaFoldDB" id="A0A8J5Y8G1"/>
<evidence type="ECO:0000313" key="7">
    <source>
        <dbReference type="EMBL" id="KAG8484946.1"/>
    </source>
</evidence>
<dbReference type="Gene3D" id="3.40.50.1820">
    <property type="entry name" value="alpha/beta hydrolase"/>
    <property type="match status" value="2"/>
</dbReference>
<reference evidence="7 8" key="1">
    <citation type="journal article" date="2021" name="bioRxiv">
        <title>The Gossypium anomalum genome as a resource for cotton improvement and evolutionary analysis of hybrid incompatibility.</title>
        <authorList>
            <person name="Grover C.E."/>
            <person name="Yuan D."/>
            <person name="Arick M.A."/>
            <person name="Miller E.R."/>
            <person name="Hu G."/>
            <person name="Peterson D.G."/>
            <person name="Wendel J.F."/>
            <person name="Udall J.A."/>
        </authorList>
    </citation>
    <scope>NUCLEOTIDE SEQUENCE [LARGE SCALE GENOMIC DNA]</scope>
    <source>
        <strain evidence="7">JFW-Udall</strain>
        <tissue evidence="7">Leaf</tissue>
    </source>
</reference>
<comment type="similarity">
    <text evidence="1 5">Belongs to the AB hydrolase superfamily. Lipase family.</text>
</comment>
<evidence type="ECO:0000256" key="3">
    <source>
        <dbReference type="ARBA" id="ARBA00022963"/>
    </source>
</evidence>
<dbReference type="EC" id="3.1.1.-" evidence="5"/>
<evidence type="ECO:0000256" key="5">
    <source>
        <dbReference type="RuleBase" id="RU367093"/>
    </source>
</evidence>
<comment type="function">
    <text evidence="5">Acylhydrolase that catalyzes the hydrolysis of phospholipids at the sn-1 position.</text>
</comment>
<evidence type="ECO:0000259" key="6">
    <source>
        <dbReference type="Pfam" id="PF01764"/>
    </source>
</evidence>
<dbReference type="CDD" id="cd00519">
    <property type="entry name" value="Lipase_3"/>
    <property type="match status" value="1"/>
</dbReference>
<dbReference type="Proteomes" id="UP000701853">
    <property type="component" value="Chromosome 8"/>
</dbReference>
<comment type="caution">
    <text evidence="7">The sequence shown here is derived from an EMBL/GenBank/DDBJ whole genome shotgun (WGS) entry which is preliminary data.</text>
</comment>
<dbReference type="EMBL" id="JAHUZN010000008">
    <property type="protein sequence ID" value="KAG8484946.1"/>
    <property type="molecule type" value="Genomic_DNA"/>
</dbReference>
<organism evidence="7 8">
    <name type="scientific">Gossypium anomalum</name>
    <dbReference type="NCBI Taxonomy" id="47600"/>
    <lineage>
        <taxon>Eukaryota</taxon>
        <taxon>Viridiplantae</taxon>
        <taxon>Streptophyta</taxon>
        <taxon>Embryophyta</taxon>
        <taxon>Tracheophyta</taxon>
        <taxon>Spermatophyta</taxon>
        <taxon>Magnoliopsida</taxon>
        <taxon>eudicotyledons</taxon>
        <taxon>Gunneridae</taxon>
        <taxon>Pentapetalae</taxon>
        <taxon>rosids</taxon>
        <taxon>malvids</taxon>
        <taxon>Malvales</taxon>
        <taxon>Malvaceae</taxon>
        <taxon>Malvoideae</taxon>
        <taxon>Gossypium</taxon>
    </lineage>
</organism>
<keyword evidence="8" id="KW-1185">Reference proteome</keyword>
<evidence type="ECO:0000256" key="1">
    <source>
        <dbReference type="ARBA" id="ARBA00010701"/>
    </source>
</evidence>
<keyword evidence="2 5" id="KW-0378">Hydrolase</keyword>
<evidence type="ECO:0000256" key="2">
    <source>
        <dbReference type="ARBA" id="ARBA00022801"/>
    </source>
</evidence>
<sequence length="781" mass="87901">MASSIATRWRELSGYKNFGGGLLHPLDTDLRRYIIHYGQRTAAAIELFDPNTHEPNTSKQEFFSKACLNYEVTHFIYVSSAWIGYVAMSTDEGKRVLGWRDVLVAWRGAKTGTEWFNDMKFLQQTPSDLFPIAGADNVKVHGGFLWLYTGTVPDFTHSKTKISITVTAFSFGGALATLSTAMDIVANGYNKPITSKVPFMVTSLVVSSYPIPTLLTKLLYNDVGNLLIVNTSVSDYLQEKWPFGNLMLSHNMDVYMHGVAIENIGDTTLVSELDYDLPLVNKYLGRVKEEYRFSPDWWVGENRKKMVESDNGRWKTTRSPFCELLEYICELRPRLYPRDLLYIKHPTMSNSNATRWGQLISSIQKRMMASSIATRWRELSGENEWEGLLHPVDTDLRQYIIHYGQRTSAAGDLFDPNTYGPKTSKEKFFTEACLIKGNPYKYEVTDFIYAGSDIVKSAWIGYVAISTDEGKQVLGRRDVLVAWRGTGTLSEWVGDLLVRRVSPSDLFPTAAEYNALVHSGFHSLYIGTVPDSIHSETSAREQVLAAVKKLVNKYKHEELSITVTGFSLGGALATLTAMDIVANEYNKPTTSNAPFMVTAFVFGCPRVGNDGFKQLFDSLRDKNLRLLRMKNKTDPVPTLLITLLYSDVGNVLNVNTSVSKYLEKKAVFGSTGDAFPEGNEDEVGIVISLVNQGDHEAQQMVIIGGWITNIVSCHNMDVYMHGVAIENIAEGTSADELDYDLPLVNKHLNRVKKDYKIPTEWWVGENRKKMKQMDNGRWRVV</sequence>
<dbReference type="SUPFAM" id="SSF53474">
    <property type="entry name" value="alpha/beta-Hydrolases"/>
    <property type="match status" value="2"/>
</dbReference>
<dbReference type="OrthoDB" id="426718at2759"/>
<accession>A0A8J5Y8G1</accession>
<dbReference type="GO" id="GO:0016042">
    <property type="term" value="P:lipid catabolic process"/>
    <property type="evidence" value="ECO:0007669"/>
    <property type="project" value="UniProtKB-UniRule"/>
</dbReference>
<dbReference type="InterPro" id="IPR029058">
    <property type="entry name" value="AB_hydrolase_fold"/>
</dbReference>
<feature type="domain" description="Fungal lipase-type" evidence="6">
    <location>
        <begin position="481"/>
        <end position="639"/>
    </location>
</feature>